<evidence type="ECO:0000259" key="4">
    <source>
        <dbReference type="PROSITE" id="PS50949"/>
    </source>
</evidence>
<keyword evidence="6" id="KW-1185">Reference proteome</keyword>
<keyword evidence="3" id="KW-0804">Transcription</keyword>
<dbReference type="InterPro" id="IPR000524">
    <property type="entry name" value="Tscrpt_reg_HTH_GntR"/>
</dbReference>
<evidence type="ECO:0000313" key="6">
    <source>
        <dbReference type="Proteomes" id="UP000029033"/>
    </source>
</evidence>
<dbReference type="InterPro" id="IPR036388">
    <property type="entry name" value="WH-like_DNA-bd_sf"/>
</dbReference>
<dbReference type="AlphaFoldDB" id="A0A087D705"/>
<dbReference type="InterPro" id="IPR036390">
    <property type="entry name" value="WH_DNA-bd_sf"/>
</dbReference>
<dbReference type="Gene3D" id="1.10.10.10">
    <property type="entry name" value="Winged helix-like DNA-binding domain superfamily/Winged helix DNA-binding domain"/>
    <property type="match status" value="1"/>
</dbReference>
<dbReference type="STRING" id="158787.BSCA_1994"/>
<keyword evidence="1" id="KW-0805">Transcription regulation</keyword>
<protein>
    <recommendedName>
        <fullName evidence="4">HTH gntR-type domain-containing protein</fullName>
    </recommendedName>
</protein>
<evidence type="ECO:0000313" key="5">
    <source>
        <dbReference type="EMBL" id="KFI91305.1"/>
    </source>
</evidence>
<evidence type="ECO:0000256" key="3">
    <source>
        <dbReference type="ARBA" id="ARBA00023163"/>
    </source>
</evidence>
<dbReference type="EMBL" id="JGZO01000023">
    <property type="protein sequence ID" value="KFI91305.1"/>
    <property type="molecule type" value="Genomic_DNA"/>
</dbReference>
<dbReference type="GO" id="GO:0003700">
    <property type="term" value="F:DNA-binding transcription factor activity"/>
    <property type="evidence" value="ECO:0007669"/>
    <property type="project" value="InterPro"/>
</dbReference>
<organism evidence="5 6">
    <name type="scientific">Bifidobacterium scardovii</name>
    <dbReference type="NCBI Taxonomy" id="158787"/>
    <lineage>
        <taxon>Bacteria</taxon>
        <taxon>Bacillati</taxon>
        <taxon>Actinomycetota</taxon>
        <taxon>Actinomycetes</taxon>
        <taxon>Bifidobacteriales</taxon>
        <taxon>Bifidobacteriaceae</taxon>
        <taxon>Bifidobacterium</taxon>
    </lineage>
</organism>
<dbReference type="PROSITE" id="PS50949">
    <property type="entry name" value="HTH_GNTR"/>
    <property type="match status" value="1"/>
</dbReference>
<dbReference type="SUPFAM" id="SSF46785">
    <property type="entry name" value="Winged helix' DNA-binding domain"/>
    <property type="match status" value="1"/>
</dbReference>
<dbReference type="GO" id="GO:0003677">
    <property type="term" value="F:DNA binding"/>
    <property type="evidence" value="ECO:0007669"/>
    <property type="project" value="UniProtKB-KW"/>
</dbReference>
<dbReference type="GeneID" id="85165394"/>
<proteinExistence type="predicted"/>
<dbReference type="Proteomes" id="UP000029033">
    <property type="component" value="Unassembled WGS sequence"/>
</dbReference>
<name>A0A087D705_9BIFI</name>
<dbReference type="PANTHER" id="PTHR38445">
    <property type="entry name" value="HTH-TYPE TRANSCRIPTIONAL REPRESSOR YTRA"/>
    <property type="match status" value="1"/>
</dbReference>
<comment type="caution">
    <text evidence="5">The sequence shown here is derived from an EMBL/GenBank/DDBJ whole genome shotgun (WGS) entry which is preliminary data.</text>
</comment>
<dbReference type="RefSeq" id="WP_197074439.1">
    <property type="nucleotide sequence ID" value="NZ_CAUPKV010000015.1"/>
</dbReference>
<dbReference type="PANTHER" id="PTHR38445:SF9">
    <property type="entry name" value="HTH-TYPE TRANSCRIPTIONAL REPRESSOR YTRA"/>
    <property type="match status" value="1"/>
</dbReference>
<keyword evidence="2" id="KW-0238">DNA-binding</keyword>
<reference evidence="5 6" key="1">
    <citation type="submission" date="2014-03" db="EMBL/GenBank/DDBJ databases">
        <title>Genomics of Bifidobacteria.</title>
        <authorList>
            <person name="Ventura M."/>
            <person name="Milani C."/>
            <person name="Lugli G.A."/>
        </authorList>
    </citation>
    <scope>NUCLEOTIDE SEQUENCE [LARGE SCALE GENOMIC DNA]</scope>
    <source>
        <strain evidence="5 6">LMG 21589</strain>
    </source>
</reference>
<feature type="domain" description="HTH gntR-type" evidence="4">
    <location>
        <begin position="17"/>
        <end position="85"/>
    </location>
</feature>
<evidence type="ECO:0000256" key="2">
    <source>
        <dbReference type="ARBA" id="ARBA00023125"/>
    </source>
</evidence>
<evidence type="ECO:0000256" key="1">
    <source>
        <dbReference type="ARBA" id="ARBA00023015"/>
    </source>
</evidence>
<dbReference type="eggNOG" id="COG1725">
    <property type="taxonomic scope" value="Bacteria"/>
</dbReference>
<sequence>MNGGDELRLVIRESSPTPVYEQIRAQIEGMVRVGALHDGDRLPSVRQLAGDLRIAPGTVAKAYAELADCGIIDTGAGRAARVKRIKPIPEPLMRAAKTYADEARRLGASLDDAFNVLRAQW</sequence>
<accession>A0A087D705</accession>
<dbReference type="CDD" id="cd07377">
    <property type="entry name" value="WHTH_GntR"/>
    <property type="match status" value="1"/>
</dbReference>
<dbReference type="SMART" id="SM00345">
    <property type="entry name" value="HTH_GNTR"/>
    <property type="match status" value="1"/>
</dbReference>
<dbReference type="Pfam" id="PF00392">
    <property type="entry name" value="GntR"/>
    <property type="match status" value="1"/>
</dbReference>
<gene>
    <name evidence="5" type="ORF">BSCA_1994</name>
</gene>